<evidence type="ECO:0000259" key="2">
    <source>
        <dbReference type="PROSITE" id="PS50894"/>
    </source>
</evidence>
<dbReference type="GO" id="GO:0005634">
    <property type="term" value="C:nucleus"/>
    <property type="evidence" value="ECO:0007669"/>
    <property type="project" value="TreeGrafter"/>
</dbReference>
<evidence type="ECO:0000256" key="1">
    <source>
        <dbReference type="PROSITE-ProRule" id="PRU00110"/>
    </source>
</evidence>
<dbReference type="InterPro" id="IPR045871">
    <property type="entry name" value="AHP1-5/YPD1"/>
</dbReference>
<gene>
    <name evidence="3" type="ORF">B0F90DRAFT_1746846</name>
</gene>
<dbReference type="PANTHER" id="PTHR28242:SF52">
    <property type="entry name" value="PHOSPHORELAY INTERMEDIATE PROTEIN YPD1"/>
    <property type="match status" value="1"/>
</dbReference>
<dbReference type="GO" id="GO:0043424">
    <property type="term" value="F:protein histidine kinase binding"/>
    <property type="evidence" value="ECO:0007669"/>
    <property type="project" value="InterPro"/>
</dbReference>
<keyword evidence="4" id="KW-1185">Reference proteome</keyword>
<feature type="domain" description="HPt" evidence="2">
    <location>
        <begin position="37"/>
        <end position="134"/>
    </location>
</feature>
<dbReference type="EMBL" id="WTXG01000049">
    <property type="protein sequence ID" value="KAI0296347.1"/>
    <property type="molecule type" value="Genomic_DNA"/>
</dbReference>
<dbReference type="InterPro" id="IPR008207">
    <property type="entry name" value="Sig_transdc_His_kin_Hpt_dom"/>
</dbReference>
<dbReference type="GO" id="GO:0000160">
    <property type="term" value="P:phosphorelay signal transduction system"/>
    <property type="evidence" value="ECO:0007669"/>
    <property type="project" value="InterPro"/>
</dbReference>
<evidence type="ECO:0000313" key="4">
    <source>
        <dbReference type="Proteomes" id="UP001203297"/>
    </source>
</evidence>
<dbReference type="PANTHER" id="PTHR28242">
    <property type="entry name" value="PHOSPHORELAY INTERMEDIATE PROTEIN YPD1"/>
    <property type="match status" value="1"/>
</dbReference>
<name>A0AAD4M1M2_9AGAM</name>
<dbReference type="GO" id="GO:0009927">
    <property type="term" value="F:histidine phosphotransfer kinase activity"/>
    <property type="evidence" value="ECO:0007669"/>
    <property type="project" value="InterPro"/>
</dbReference>
<dbReference type="SUPFAM" id="SSF47226">
    <property type="entry name" value="Histidine-containing phosphotransfer domain, HPT domain"/>
    <property type="match status" value="1"/>
</dbReference>
<dbReference type="AlphaFoldDB" id="A0AAD4M1M2"/>
<dbReference type="PROSITE" id="PS50894">
    <property type="entry name" value="HPT"/>
    <property type="match status" value="1"/>
</dbReference>
<evidence type="ECO:0000313" key="3">
    <source>
        <dbReference type="EMBL" id="KAI0296347.1"/>
    </source>
</evidence>
<organism evidence="3 4">
    <name type="scientific">Multifurca ochricompacta</name>
    <dbReference type="NCBI Taxonomy" id="376703"/>
    <lineage>
        <taxon>Eukaryota</taxon>
        <taxon>Fungi</taxon>
        <taxon>Dikarya</taxon>
        <taxon>Basidiomycota</taxon>
        <taxon>Agaricomycotina</taxon>
        <taxon>Agaricomycetes</taxon>
        <taxon>Russulales</taxon>
        <taxon>Russulaceae</taxon>
        <taxon>Multifurca</taxon>
    </lineage>
</organism>
<comment type="caution">
    <text evidence="1">Lacks conserved residue(s) required for the propagation of feature annotation.</text>
</comment>
<protein>
    <recommendedName>
        <fullName evidence="2">HPt domain-containing protein</fullName>
    </recommendedName>
</protein>
<dbReference type="InterPro" id="IPR036641">
    <property type="entry name" value="HPT_dom_sf"/>
</dbReference>
<accession>A0AAD4M1M2</accession>
<dbReference type="GO" id="GO:0005737">
    <property type="term" value="C:cytoplasm"/>
    <property type="evidence" value="ECO:0007669"/>
    <property type="project" value="TreeGrafter"/>
</dbReference>
<sequence>MMSSSEPSTQRHRNGLLDGIIDRRVFQGIIDLNDADSTDFSTQMVKTYLAVANSTLIDMDRAVANKDIPELTILVESLQNTSAAMGVAEVEQSCIHLQDAVRAWAESKVAAAGSPLLSTIDDIIAAHGQLKDGFAIAKSWLTRYAQTGNVPDDDWAARAVAHGGGVAIRGSALTGREANEGRTSS</sequence>
<comment type="caution">
    <text evidence="3">The sequence shown here is derived from an EMBL/GenBank/DDBJ whole genome shotgun (WGS) entry which is preliminary data.</text>
</comment>
<proteinExistence type="predicted"/>
<dbReference type="Proteomes" id="UP001203297">
    <property type="component" value="Unassembled WGS sequence"/>
</dbReference>
<dbReference type="Gene3D" id="1.20.120.160">
    <property type="entry name" value="HPT domain"/>
    <property type="match status" value="1"/>
</dbReference>
<reference evidence="3" key="1">
    <citation type="journal article" date="2022" name="New Phytol.">
        <title>Evolutionary transition to the ectomycorrhizal habit in the genomes of a hyperdiverse lineage of mushroom-forming fungi.</title>
        <authorList>
            <person name="Looney B."/>
            <person name="Miyauchi S."/>
            <person name="Morin E."/>
            <person name="Drula E."/>
            <person name="Courty P.E."/>
            <person name="Kohler A."/>
            <person name="Kuo A."/>
            <person name="LaButti K."/>
            <person name="Pangilinan J."/>
            <person name="Lipzen A."/>
            <person name="Riley R."/>
            <person name="Andreopoulos W."/>
            <person name="He G."/>
            <person name="Johnson J."/>
            <person name="Nolan M."/>
            <person name="Tritt A."/>
            <person name="Barry K.W."/>
            <person name="Grigoriev I.V."/>
            <person name="Nagy L.G."/>
            <person name="Hibbett D."/>
            <person name="Henrissat B."/>
            <person name="Matheny P.B."/>
            <person name="Labbe J."/>
            <person name="Martin F.M."/>
        </authorList>
    </citation>
    <scope>NUCLEOTIDE SEQUENCE</scope>
    <source>
        <strain evidence="3">BPL690</strain>
    </source>
</reference>